<comment type="function">
    <text evidence="3">Required for maturation of urease via the functional incorporation of the urease nickel metallocenter.</text>
</comment>
<dbReference type="Proteomes" id="UP000181917">
    <property type="component" value="Unassembled WGS sequence"/>
</dbReference>
<proteinExistence type="inferred from homology"/>
<comment type="similarity">
    <text evidence="3">Belongs to the UreF family.</text>
</comment>
<keyword evidence="1 3" id="KW-0996">Nickel insertion</keyword>
<dbReference type="InterPro" id="IPR038277">
    <property type="entry name" value="UreF_sf"/>
</dbReference>
<accession>A0A1H1B1Q3</accession>
<reference evidence="4 5" key="1">
    <citation type="submission" date="2016-10" db="EMBL/GenBank/DDBJ databases">
        <authorList>
            <person name="de Groot N.N."/>
        </authorList>
    </citation>
    <scope>NUCLEOTIDE SEQUENCE [LARGE SCALE GENOMIC DNA]</scope>
    <source>
        <strain evidence="4 5">DSM 20117</strain>
    </source>
</reference>
<dbReference type="Pfam" id="PF01730">
    <property type="entry name" value="UreF"/>
    <property type="match status" value="1"/>
</dbReference>
<evidence type="ECO:0000313" key="5">
    <source>
        <dbReference type="Proteomes" id="UP000181917"/>
    </source>
</evidence>
<keyword evidence="5" id="KW-1185">Reference proteome</keyword>
<evidence type="ECO:0000256" key="3">
    <source>
        <dbReference type="HAMAP-Rule" id="MF_01385"/>
    </source>
</evidence>
<sequence length="250" mass="25527">MPLEGPAGASTLPLTAAVPAMLLLADGRFPTGGHAHSGGFEPAAAIDGLRDVPGMEAFLKGRLGTAGLVSASFAAATCTVFTRIGSIADDGGDLAERLLTLDNEFEARTPSPALRTMSRRLGRSLLRAGRTVWPYSSLEAIASIPGKGLHQPIAFGAVAAAAGLGPENAALIAAHESITGPATAAVRLLGLDPFQVNAALARLGKDVAAVAAEAATYADKPPADLPARAGYLLDIFAEQHATWEVRLFAS</sequence>
<dbReference type="RefSeq" id="WP_074699627.1">
    <property type="nucleotide sequence ID" value="NZ_CP018863.1"/>
</dbReference>
<dbReference type="GO" id="GO:0016151">
    <property type="term" value="F:nickel cation binding"/>
    <property type="evidence" value="ECO:0007669"/>
    <property type="project" value="UniProtKB-UniRule"/>
</dbReference>
<keyword evidence="2 3" id="KW-0143">Chaperone</keyword>
<organism evidence="4 5">
    <name type="scientific">Crystallibacter crystallopoietes</name>
    <dbReference type="NCBI Taxonomy" id="37928"/>
    <lineage>
        <taxon>Bacteria</taxon>
        <taxon>Bacillati</taxon>
        <taxon>Actinomycetota</taxon>
        <taxon>Actinomycetes</taxon>
        <taxon>Micrococcales</taxon>
        <taxon>Micrococcaceae</taxon>
        <taxon>Crystallibacter</taxon>
    </lineage>
</organism>
<comment type="subcellular location">
    <subcellularLocation>
        <location evidence="3">Cytoplasm</location>
    </subcellularLocation>
</comment>
<dbReference type="InterPro" id="IPR002639">
    <property type="entry name" value="UreF"/>
</dbReference>
<dbReference type="PIRSF" id="PIRSF009467">
    <property type="entry name" value="Ureas_acces_UreF"/>
    <property type="match status" value="1"/>
</dbReference>
<comment type="subunit">
    <text evidence="3">UreD, UreF and UreG form a complex that acts as a GTP-hydrolysis-dependent molecular chaperone, activating the urease apoprotein by helping to assemble the nickel containing metallocenter of UreC. The UreE protein probably delivers the nickel.</text>
</comment>
<dbReference type="STRING" id="37928.SAMN04489742_1176"/>
<dbReference type="KEGG" id="acry:AC20117_11455"/>
<dbReference type="PANTHER" id="PTHR33620:SF1">
    <property type="entry name" value="UREASE ACCESSORY PROTEIN F"/>
    <property type="match status" value="1"/>
</dbReference>
<name>A0A1H1B1Q3_9MICC</name>
<dbReference type="AlphaFoldDB" id="A0A1H1B1Q3"/>
<dbReference type="HAMAP" id="MF_01385">
    <property type="entry name" value="UreF"/>
    <property type="match status" value="1"/>
</dbReference>
<dbReference type="EMBL" id="FNKH01000002">
    <property type="protein sequence ID" value="SDQ45386.1"/>
    <property type="molecule type" value="Genomic_DNA"/>
</dbReference>
<dbReference type="GO" id="GO:0005737">
    <property type="term" value="C:cytoplasm"/>
    <property type="evidence" value="ECO:0007669"/>
    <property type="project" value="UniProtKB-SubCell"/>
</dbReference>
<dbReference type="PANTHER" id="PTHR33620">
    <property type="entry name" value="UREASE ACCESSORY PROTEIN F"/>
    <property type="match status" value="1"/>
</dbReference>
<dbReference type="Gene3D" id="1.10.4190.10">
    <property type="entry name" value="Urease accessory protein UreF"/>
    <property type="match status" value="1"/>
</dbReference>
<evidence type="ECO:0000256" key="2">
    <source>
        <dbReference type="ARBA" id="ARBA00023186"/>
    </source>
</evidence>
<gene>
    <name evidence="3" type="primary">ureF</name>
    <name evidence="4" type="ORF">SAMN04489742_1176</name>
</gene>
<evidence type="ECO:0000256" key="1">
    <source>
        <dbReference type="ARBA" id="ARBA00022988"/>
    </source>
</evidence>
<evidence type="ECO:0000313" key="4">
    <source>
        <dbReference type="EMBL" id="SDQ45386.1"/>
    </source>
</evidence>
<keyword evidence="3" id="KW-0963">Cytoplasm</keyword>
<protein>
    <recommendedName>
        <fullName evidence="3">Urease accessory protein UreF</fullName>
    </recommendedName>
</protein>